<accession>A0A9W8N8J8</accession>
<evidence type="ECO:0000259" key="8">
    <source>
        <dbReference type="Pfam" id="PF01490"/>
    </source>
</evidence>
<evidence type="ECO:0000256" key="2">
    <source>
        <dbReference type="ARBA" id="ARBA00008066"/>
    </source>
</evidence>
<dbReference type="GO" id="GO:0015179">
    <property type="term" value="F:L-amino acid transmembrane transporter activity"/>
    <property type="evidence" value="ECO:0007669"/>
    <property type="project" value="TreeGrafter"/>
</dbReference>
<dbReference type="GO" id="GO:0016020">
    <property type="term" value="C:membrane"/>
    <property type="evidence" value="ECO:0007669"/>
    <property type="project" value="UniProtKB-SubCell"/>
</dbReference>
<feature type="compositionally biased region" description="Pro residues" evidence="6">
    <location>
        <begin position="13"/>
        <end position="23"/>
    </location>
</feature>
<dbReference type="InterPro" id="IPR013057">
    <property type="entry name" value="AA_transpt_TM"/>
</dbReference>
<feature type="transmembrane region" description="Helical" evidence="7">
    <location>
        <begin position="107"/>
        <end position="127"/>
    </location>
</feature>
<feature type="transmembrane region" description="Helical" evidence="7">
    <location>
        <begin position="309"/>
        <end position="330"/>
    </location>
</feature>
<dbReference type="Proteomes" id="UP001148614">
    <property type="component" value="Unassembled WGS sequence"/>
</dbReference>
<evidence type="ECO:0000256" key="1">
    <source>
        <dbReference type="ARBA" id="ARBA00004141"/>
    </source>
</evidence>
<feature type="transmembrane region" description="Helical" evidence="7">
    <location>
        <begin position="342"/>
        <end position="367"/>
    </location>
</feature>
<evidence type="ECO:0000313" key="9">
    <source>
        <dbReference type="EMBL" id="KAJ3563352.1"/>
    </source>
</evidence>
<reference evidence="9" key="1">
    <citation type="submission" date="2022-07" db="EMBL/GenBank/DDBJ databases">
        <title>Genome Sequence of Xylaria arbuscula.</title>
        <authorList>
            <person name="Buettner E."/>
        </authorList>
    </citation>
    <scope>NUCLEOTIDE SEQUENCE</scope>
    <source>
        <strain evidence="9">VT107</strain>
    </source>
</reference>
<evidence type="ECO:0000256" key="7">
    <source>
        <dbReference type="SAM" id="Phobius"/>
    </source>
</evidence>
<feature type="transmembrane region" description="Helical" evidence="7">
    <location>
        <begin position="433"/>
        <end position="453"/>
    </location>
</feature>
<feature type="transmembrane region" description="Helical" evidence="7">
    <location>
        <begin position="216"/>
        <end position="235"/>
    </location>
</feature>
<feature type="transmembrane region" description="Helical" evidence="7">
    <location>
        <begin position="241"/>
        <end position="258"/>
    </location>
</feature>
<protein>
    <recommendedName>
        <fullName evidence="8">Amino acid transporter transmembrane domain-containing protein</fullName>
    </recommendedName>
</protein>
<comment type="similarity">
    <text evidence="2">Belongs to the amino acid/polyamine transporter 2 family.</text>
</comment>
<keyword evidence="5 7" id="KW-0472">Membrane</keyword>
<proteinExistence type="inferred from homology"/>
<dbReference type="Pfam" id="PF01490">
    <property type="entry name" value="Aa_trans"/>
    <property type="match status" value="1"/>
</dbReference>
<organism evidence="9 10">
    <name type="scientific">Xylaria arbuscula</name>
    <dbReference type="NCBI Taxonomy" id="114810"/>
    <lineage>
        <taxon>Eukaryota</taxon>
        <taxon>Fungi</taxon>
        <taxon>Dikarya</taxon>
        <taxon>Ascomycota</taxon>
        <taxon>Pezizomycotina</taxon>
        <taxon>Sordariomycetes</taxon>
        <taxon>Xylariomycetidae</taxon>
        <taxon>Xylariales</taxon>
        <taxon>Xylariaceae</taxon>
        <taxon>Xylaria</taxon>
    </lineage>
</organism>
<sequence>MAEKTEAKDASTSPPPYPAPYYPPRQRKVHDSAVTFEEYYYYAQRTRDEQLLLEAPEWQWRTLLSGKKKANAEHEVDHHSGPRHGQLVSDEEWVDASRALRTASWGAVFYLITTDILGPFAVPFAIGTLGYGPGIGIFTAFGIVSVYSGYVLWKVFMGVDSHEFPARNYGDLAFRAWGTTARHVVNVLQAVALLLLLGQVTILFGQNISEISKYRLCYIVCPLIFVIVGFFLTQIRSLRNFGWLANFGFWFNLLSIFISMGATAHNPPNFSIATLGSVGSAIDPMSIIPDANGNYPPVITFAGLPTTNLIGSINGLLSGVLAFAGLQLFIEFMAEMRRPHDFLKGMFVAQAVIYTVYVVYGSFMYYYQGQYTFNPSYLGVSNYGWQTTGNVLTLLSGLIAAALYGNIGIKVFYNNVLVDIFNAPLITSKGGKIFYAAIVPVWWSIAFVIAAAIPAYIYFVSIISAAALLNLSYTIPPWIALGFDIRKHTMGTFDPAIGRTSRGLTGFSRYIRGFWSGGILQVSINIWHVLFFLASLALSGLGLYASIKGFIEAFEIPQVNSFTCRSPLNLGTSGLREVFESELRHGSQSSATKYHLFLPEFPYTCENLCIGSPELLPIADR</sequence>
<dbReference type="VEuPathDB" id="FungiDB:F4678DRAFT_467925"/>
<name>A0A9W8N8J8_9PEZI</name>
<feature type="transmembrane region" description="Helical" evidence="7">
    <location>
        <begin position="184"/>
        <end position="204"/>
    </location>
</feature>
<evidence type="ECO:0000256" key="5">
    <source>
        <dbReference type="ARBA" id="ARBA00023136"/>
    </source>
</evidence>
<keyword evidence="3 7" id="KW-0812">Transmembrane</keyword>
<feature type="transmembrane region" description="Helical" evidence="7">
    <location>
        <begin position="526"/>
        <end position="547"/>
    </location>
</feature>
<feature type="transmembrane region" description="Helical" evidence="7">
    <location>
        <begin position="134"/>
        <end position="153"/>
    </location>
</feature>
<feature type="transmembrane region" description="Helical" evidence="7">
    <location>
        <begin position="459"/>
        <end position="481"/>
    </location>
</feature>
<feature type="region of interest" description="Disordered" evidence="6">
    <location>
        <begin position="1"/>
        <end position="25"/>
    </location>
</feature>
<evidence type="ECO:0000256" key="3">
    <source>
        <dbReference type="ARBA" id="ARBA00022692"/>
    </source>
</evidence>
<comment type="caution">
    <text evidence="9">The sequence shown here is derived from an EMBL/GenBank/DDBJ whole genome shotgun (WGS) entry which is preliminary data.</text>
</comment>
<comment type="subcellular location">
    <subcellularLocation>
        <location evidence="1">Membrane</location>
        <topology evidence="1">Multi-pass membrane protein</topology>
    </subcellularLocation>
</comment>
<evidence type="ECO:0000256" key="4">
    <source>
        <dbReference type="ARBA" id="ARBA00022989"/>
    </source>
</evidence>
<dbReference type="PANTHER" id="PTHR22950">
    <property type="entry name" value="AMINO ACID TRANSPORTER"/>
    <property type="match status" value="1"/>
</dbReference>
<keyword evidence="10" id="KW-1185">Reference proteome</keyword>
<keyword evidence="4 7" id="KW-1133">Transmembrane helix</keyword>
<dbReference type="PANTHER" id="PTHR22950:SF461">
    <property type="entry name" value="AMINO ACID TRANSPORTER TRANSMEMBRANE DOMAIN-CONTAINING PROTEIN"/>
    <property type="match status" value="1"/>
</dbReference>
<feature type="transmembrane region" description="Helical" evidence="7">
    <location>
        <begin position="387"/>
        <end position="413"/>
    </location>
</feature>
<dbReference type="AlphaFoldDB" id="A0A9W8N8J8"/>
<gene>
    <name evidence="9" type="ORF">NPX13_g8232</name>
</gene>
<dbReference type="EMBL" id="JANPWZ010001772">
    <property type="protein sequence ID" value="KAJ3563352.1"/>
    <property type="molecule type" value="Genomic_DNA"/>
</dbReference>
<evidence type="ECO:0000256" key="6">
    <source>
        <dbReference type="SAM" id="MobiDB-lite"/>
    </source>
</evidence>
<feature type="domain" description="Amino acid transporter transmembrane" evidence="8">
    <location>
        <begin position="102"/>
        <end position="481"/>
    </location>
</feature>
<evidence type="ECO:0000313" key="10">
    <source>
        <dbReference type="Proteomes" id="UP001148614"/>
    </source>
</evidence>